<evidence type="ECO:0000313" key="2">
    <source>
        <dbReference type="EMBL" id="CUH69120.1"/>
    </source>
</evidence>
<keyword evidence="1" id="KW-1133">Transmembrane helix</keyword>
<evidence type="ECO:0008006" key="6">
    <source>
        <dbReference type="Google" id="ProtNLM"/>
    </source>
</evidence>
<keyword evidence="1" id="KW-0812">Transmembrane</keyword>
<evidence type="ECO:0000313" key="4">
    <source>
        <dbReference type="Proteomes" id="UP000051086"/>
    </source>
</evidence>
<organism evidence="3 5">
    <name type="scientific">Thalassovita autumnalis</name>
    <dbReference type="NCBI Taxonomy" id="2072972"/>
    <lineage>
        <taxon>Bacteria</taxon>
        <taxon>Pseudomonadati</taxon>
        <taxon>Pseudomonadota</taxon>
        <taxon>Alphaproteobacteria</taxon>
        <taxon>Rhodobacterales</taxon>
        <taxon>Roseobacteraceae</taxon>
        <taxon>Thalassovita</taxon>
    </lineage>
</organism>
<dbReference type="RefSeq" id="WP_058244813.1">
    <property type="nucleotide sequence ID" value="NZ_CYSB01000038.1"/>
</dbReference>
<evidence type="ECO:0000256" key="1">
    <source>
        <dbReference type="SAM" id="Phobius"/>
    </source>
</evidence>
<protein>
    <recommendedName>
        <fullName evidence="6">DUF2937 family protein</fullName>
    </recommendedName>
</protein>
<reference evidence="3 5" key="2">
    <citation type="submission" date="2015-09" db="EMBL/GenBank/DDBJ databases">
        <authorList>
            <consortium name="Swine Surveillance"/>
        </authorList>
    </citation>
    <scope>NUCLEOTIDE SEQUENCE [LARGE SCALE GENOMIC DNA]</scope>
    <source>
        <strain evidence="3 5">5120</strain>
    </source>
</reference>
<name>A0A0P1FX04_9RHOB</name>
<keyword evidence="4" id="KW-1185">Reference proteome</keyword>
<dbReference type="EMBL" id="CYSC01000041">
    <property type="protein sequence ID" value="CUH73677.1"/>
    <property type="molecule type" value="Genomic_DNA"/>
</dbReference>
<dbReference type="Pfam" id="PF11157">
    <property type="entry name" value="DUF2937"/>
    <property type="match status" value="1"/>
</dbReference>
<dbReference type="InterPro" id="IPR022584">
    <property type="entry name" value="DUF2937"/>
</dbReference>
<feature type="transmembrane region" description="Helical" evidence="1">
    <location>
        <begin position="133"/>
        <end position="154"/>
    </location>
</feature>
<dbReference type="Proteomes" id="UP000051086">
    <property type="component" value="Unassembled WGS sequence"/>
</dbReference>
<evidence type="ECO:0000313" key="3">
    <source>
        <dbReference type="EMBL" id="CUH73677.1"/>
    </source>
</evidence>
<sequence length="172" mass="18701">MIVRTLTLIAGLSGAAVTAQFPEFSQQYAQRLGGAVDELTAVVADFDTSAQASGLTRQEALAQMQGSDFLTRRRADMETTLQRHERLSAAMSALQDAGPFTRAYELRHFSDAEIARRTYDAYKPALPLTFEGAAFAIAGYAGAALIMALLLALLKWPFSRGRQARSGRRAAR</sequence>
<dbReference type="Proteomes" id="UP000051887">
    <property type="component" value="Unassembled WGS sequence"/>
</dbReference>
<reference evidence="2 4" key="1">
    <citation type="submission" date="2015-09" db="EMBL/GenBank/DDBJ databases">
        <authorList>
            <person name="Rodrigo-Torres L."/>
            <person name="Arahal D.R."/>
        </authorList>
    </citation>
    <scope>NUCLEOTIDE SEQUENCE [LARGE SCALE GENOMIC DNA]</scope>
    <source>
        <strain evidence="2 4">CECT 5118</strain>
    </source>
</reference>
<evidence type="ECO:0000313" key="5">
    <source>
        <dbReference type="Proteomes" id="UP000051887"/>
    </source>
</evidence>
<dbReference type="OrthoDB" id="193051at2"/>
<gene>
    <name evidence="2" type="ORF">TL5118_03079</name>
    <name evidence="3" type="ORF">TL5120_03489</name>
</gene>
<proteinExistence type="predicted"/>
<keyword evidence="1" id="KW-0472">Membrane</keyword>
<dbReference type="AlphaFoldDB" id="A0A0P1FX04"/>
<accession>A0A0P1FX04</accession>
<dbReference type="EMBL" id="CYSB01000038">
    <property type="protein sequence ID" value="CUH69120.1"/>
    <property type="molecule type" value="Genomic_DNA"/>
</dbReference>